<feature type="coiled-coil region" evidence="1">
    <location>
        <begin position="89"/>
        <end position="116"/>
    </location>
</feature>
<evidence type="ECO:0000256" key="1">
    <source>
        <dbReference type="SAM" id="Coils"/>
    </source>
</evidence>
<keyword evidence="3" id="KW-1185">Reference proteome</keyword>
<gene>
    <name evidence="2" type="ORF">V5O48_019372</name>
</gene>
<name>A0ABR3EIL2_9AGAR</name>
<proteinExistence type="predicted"/>
<feature type="non-terminal residue" evidence="2">
    <location>
        <position position="121"/>
    </location>
</feature>
<dbReference type="Proteomes" id="UP001465976">
    <property type="component" value="Unassembled WGS sequence"/>
</dbReference>
<reference evidence="2 3" key="1">
    <citation type="submission" date="2024-02" db="EMBL/GenBank/DDBJ databases">
        <title>A draft genome for the cacao thread blight pathogen Marasmius crinis-equi.</title>
        <authorList>
            <person name="Cohen S.P."/>
            <person name="Baruah I.K."/>
            <person name="Amoako-Attah I."/>
            <person name="Bukari Y."/>
            <person name="Meinhardt L.W."/>
            <person name="Bailey B.A."/>
        </authorList>
    </citation>
    <scope>NUCLEOTIDE SEQUENCE [LARGE SCALE GENOMIC DNA]</scope>
    <source>
        <strain evidence="2 3">GH-76</strain>
    </source>
</reference>
<dbReference type="EMBL" id="JBAHYK010004714">
    <property type="protein sequence ID" value="KAL0562709.1"/>
    <property type="molecule type" value="Genomic_DNA"/>
</dbReference>
<comment type="caution">
    <text evidence="2">The sequence shown here is derived from an EMBL/GenBank/DDBJ whole genome shotgun (WGS) entry which is preliminary data.</text>
</comment>
<evidence type="ECO:0000313" key="2">
    <source>
        <dbReference type="EMBL" id="KAL0562709.1"/>
    </source>
</evidence>
<organism evidence="2 3">
    <name type="scientific">Marasmius crinis-equi</name>
    <dbReference type="NCBI Taxonomy" id="585013"/>
    <lineage>
        <taxon>Eukaryota</taxon>
        <taxon>Fungi</taxon>
        <taxon>Dikarya</taxon>
        <taxon>Basidiomycota</taxon>
        <taxon>Agaricomycotina</taxon>
        <taxon>Agaricomycetes</taxon>
        <taxon>Agaricomycetidae</taxon>
        <taxon>Agaricales</taxon>
        <taxon>Marasmiineae</taxon>
        <taxon>Marasmiaceae</taxon>
        <taxon>Marasmius</taxon>
    </lineage>
</organism>
<protein>
    <submittedName>
        <fullName evidence="2">Uncharacterized protein</fullName>
    </submittedName>
</protein>
<keyword evidence="1" id="KW-0175">Coiled coil</keyword>
<evidence type="ECO:0000313" key="3">
    <source>
        <dbReference type="Proteomes" id="UP001465976"/>
    </source>
</evidence>
<sequence length="121" mass="13965">MTVTPSPPPKPRRDVTYNIASKYVQETFWVETVHRQVADNNFTELDVIANMQQSPREDSFVDDPELFEEAGPLDSRFIHSNYVPSNLELSQLGARIEEGEQKLRQYDETLAVLRERVANLE</sequence>
<accession>A0ABR3EIL2</accession>